<dbReference type="InterPro" id="IPR050597">
    <property type="entry name" value="Cytochrome_c_Oxidase_Subunit"/>
</dbReference>
<dbReference type="PROSITE" id="PS51007">
    <property type="entry name" value="CYTC"/>
    <property type="match status" value="1"/>
</dbReference>
<dbReference type="PANTHER" id="PTHR33751:SF9">
    <property type="entry name" value="CYTOCHROME C4"/>
    <property type="match status" value="1"/>
</dbReference>
<organism evidence="9 10">
    <name type="scientific">Alcaligenes ammonioxydans</name>
    <dbReference type="NCBI Taxonomy" id="2582914"/>
    <lineage>
        <taxon>Bacteria</taxon>
        <taxon>Pseudomonadati</taxon>
        <taxon>Pseudomonadota</taxon>
        <taxon>Betaproteobacteria</taxon>
        <taxon>Burkholderiales</taxon>
        <taxon>Alcaligenaceae</taxon>
        <taxon>Alcaligenes</taxon>
    </lineage>
</organism>
<keyword evidence="4" id="KW-0249">Electron transport</keyword>
<dbReference type="PANTHER" id="PTHR33751">
    <property type="entry name" value="CBB3-TYPE CYTOCHROME C OXIDASE SUBUNIT FIXP"/>
    <property type="match status" value="1"/>
</dbReference>
<dbReference type="EMBL" id="CP049362">
    <property type="protein sequence ID" value="QXX78648.1"/>
    <property type="molecule type" value="Genomic_DNA"/>
</dbReference>
<keyword evidence="10" id="KW-1185">Reference proteome</keyword>
<keyword evidence="3 6" id="KW-0479">Metal-binding</keyword>
<sequence length="119" mass="12287">MPMSLSLVGRLLFAPALLAASSAAAPAWASSTLDIKTVASSCANCHGPDGRSTTIIPSLAGRPQAALLEQLRAFASDNPPAGTTIMNRLVKGYQDADLQALAQYFSTLPSTPVSMAQGR</sequence>
<evidence type="ECO:0000256" key="5">
    <source>
        <dbReference type="ARBA" id="ARBA00023004"/>
    </source>
</evidence>
<protein>
    <recommendedName>
        <fullName evidence="8">Cytochrome c domain-containing protein</fullName>
    </recommendedName>
</protein>
<keyword evidence="2 6" id="KW-0349">Heme</keyword>
<dbReference type="SUPFAM" id="SSF46626">
    <property type="entry name" value="Cytochrome c"/>
    <property type="match status" value="1"/>
</dbReference>
<reference evidence="9 10" key="1">
    <citation type="submission" date="2020-02" db="EMBL/GenBank/DDBJ databases">
        <title>Partial ammonium oxidation to N2 by heterotrophic bacteria.</title>
        <authorList>
            <person name="Wu M."/>
        </authorList>
    </citation>
    <scope>NUCLEOTIDE SEQUENCE [LARGE SCALE GENOMIC DNA]</scope>
    <source>
        <strain evidence="9 10">HO-1</strain>
    </source>
</reference>
<accession>A0ABX8SRI7</accession>
<keyword evidence="7" id="KW-0732">Signal</keyword>
<feature type="signal peptide" evidence="7">
    <location>
        <begin position="1"/>
        <end position="29"/>
    </location>
</feature>
<evidence type="ECO:0000313" key="9">
    <source>
        <dbReference type="EMBL" id="QXX78648.1"/>
    </source>
</evidence>
<evidence type="ECO:0000259" key="8">
    <source>
        <dbReference type="PROSITE" id="PS51007"/>
    </source>
</evidence>
<feature type="domain" description="Cytochrome c" evidence="8">
    <location>
        <begin position="4"/>
        <end position="109"/>
    </location>
</feature>
<evidence type="ECO:0000256" key="6">
    <source>
        <dbReference type="PROSITE-ProRule" id="PRU00433"/>
    </source>
</evidence>
<gene>
    <name evidence="9" type="ORF">FE795_06240</name>
</gene>
<evidence type="ECO:0000313" key="10">
    <source>
        <dbReference type="Proteomes" id="UP000826050"/>
    </source>
</evidence>
<feature type="chain" id="PRO_5046602475" description="Cytochrome c domain-containing protein" evidence="7">
    <location>
        <begin position="30"/>
        <end position="119"/>
    </location>
</feature>
<name>A0ABX8SRI7_9BURK</name>
<proteinExistence type="predicted"/>
<evidence type="ECO:0000256" key="3">
    <source>
        <dbReference type="ARBA" id="ARBA00022723"/>
    </source>
</evidence>
<dbReference type="InterPro" id="IPR036909">
    <property type="entry name" value="Cyt_c-like_dom_sf"/>
</dbReference>
<evidence type="ECO:0000256" key="7">
    <source>
        <dbReference type="SAM" id="SignalP"/>
    </source>
</evidence>
<keyword evidence="5 6" id="KW-0408">Iron</keyword>
<dbReference type="InterPro" id="IPR009056">
    <property type="entry name" value="Cyt_c-like_dom"/>
</dbReference>
<evidence type="ECO:0000256" key="2">
    <source>
        <dbReference type="ARBA" id="ARBA00022617"/>
    </source>
</evidence>
<dbReference type="Gene3D" id="1.10.760.10">
    <property type="entry name" value="Cytochrome c-like domain"/>
    <property type="match status" value="1"/>
</dbReference>
<evidence type="ECO:0000256" key="1">
    <source>
        <dbReference type="ARBA" id="ARBA00022448"/>
    </source>
</evidence>
<dbReference type="Pfam" id="PF00034">
    <property type="entry name" value="Cytochrom_C"/>
    <property type="match status" value="1"/>
</dbReference>
<keyword evidence="1" id="KW-0813">Transport</keyword>
<evidence type="ECO:0000256" key="4">
    <source>
        <dbReference type="ARBA" id="ARBA00022982"/>
    </source>
</evidence>
<dbReference type="Proteomes" id="UP000826050">
    <property type="component" value="Chromosome"/>
</dbReference>